<evidence type="ECO:0000313" key="2">
    <source>
        <dbReference type="EMBL" id="MFC4006042.1"/>
    </source>
</evidence>
<accession>A0ABV8G0Z2</accession>
<keyword evidence="3" id="KW-1185">Reference proteome</keyword>
<evidence type="ECO:0000313" key="3">
    <source>
        <dbReference type="Proteomes" id="UP001595851"/>
    </source>
</evidence>
<dbReference type="InterPro" id="IPR011050">
    <property type="entry name" value="Pectin_lyase_fold/virulence"/>
</dbReference>
<reference evidence="3" key="1">
    <citation type="journal article" date="2019" name="Int. J. Syst. Evol. Microbiol.">
        <title>The Global Catalogue of Microorganisms (GCM) 10K type strain sequencing project: providing services to taxonomists for standard genome sequencing and annotation.</title>
        <authorList>
            <consortium name="The Broad Institute Genomics Platform"/>
            <consortium name="The Broad Institute Genome Sequencing Center for Infectious Disease"/>
            <person name="Wu L."/>
            <person name="Ma J."/>
        </authorList>
    </citation>
    <scope>NUCLEOTIDE SEQUENCE [LARGE SCALE GENOMIC DNA]</scope>
    <source>
        <strain evidence="3">TBRC 1276</strain>
    </source>
</reference>
<dbReference type="SUPFAM" id="SSF51126">
    <property type="entry name" value="Pectin lyase-like"/>
    <property type="match status" value="1"/>
</dbReference>
<dbReference type="InterPro" id="IPR012334">
    <property type="entry name" value="Pectin_lyas_fold"/>
</dbReference>
<organism evidence="2 3">
    <name type="scientific">Nonomuraea purpurea</name>
    <dbReference type="NCBI Taxonomy" id="1849276"/>
    <lineage>
        <taxon>Bacteria</taxon>
        <taxon>Bacillati</taxon>
        <taxon>Actinomycetota</taxon>
        <taxon>Actinomycetes</taxon>
        <taxon>Streptosporangiales</taxon>
        <taxon>Streptosporangiaceae</taxon>
        <taxon>Nonomuraea</taxon>
    </lineage>
</organism>
<evidence type="ECO:0000259" key="1">
    <source>
        <dbReference type="Pfam" id="PF13229"/>
    </source>
</evidence>
<dbReference type="Proteomes" id="UP001595851">
    <property type="component" value="Unassembled WGS sequence"/>
</dbReference>
<dbReference type="Pfam" id="PF13229">
    <property type="entry name" value="Beta_helix"/>
    <property type="match status" value="1"/>
</dbReference>
<dbReference type="InterPro" id="IPR039448">
    <property type="entry name" value="Beta_helix"/>
</dbReference>
<gene>
    <name evidence="2" type="ORF">ACFOY2_02330</name>
</gene>
<dbReference type="EMBL" id="JBHSBI010000001">
    <property type="protein sequence ID" value="MFC4006042.1"/>
    <property type="molecule type" value="Genomic_DNA"/>
</dbReference>
<comment type="caution">
    <text evidence="2">The sequence shown here is derived from an EMBL/GenBank/DDBJ whole genome shotgun (WGS) entry which is preliminary data.</text>
</comment>
<dbReference type="Gene3D" id="2.160.20.10">
    <property type="entry name" value="Single-stranded right-handed beta-helix, Pectin lyase-like"/>
    <property type="match status" value="1"/>
</dbReference>
<sequence>MTFQFNEVYETQQKAGGADSNGIDPDKGTTRQVVQYNFIHGNGDGVLLCQFAFGDAVVRNNVIAGNSRYQIYLHSDPAAAAKIYNNTIYNDKSEYLVYGYGKYLDARYDLTNHVLYSRRSSRSTT</sequence>
<feature type="domain" description="Right handed beta helix" evidence="1">
    <location>
        <begin position="29"/>
        <end position="92"/>
    </location>
</feature>
<dbReference type="RefSeq" id="WP_379526205.1">
    <property type="nucleotide sequence ID" value="NZ_JBHSBI010000001.1"/>
</dbReference>
<proteinExistence type="predicted"/>
<name>A0ABV8G0Z2_9ACTN</name>
<protein>
    <recommendedName>
        <fullName evidence="1">Right handed beta helix domain-containing protein</fullName>
    </recommendedName>
</protein>